<reference evidence="6 7" key="1">
    <citation type="submission" date="2021-06" db="EMBL/GenBank/DDBJ databases">
        <title>Genome-based taxonomic framework of Microbacterium strains isolated from marine environment, the description of four new species and reclassification of four preexisting species.</title>
        <authorList>
            <person name="Lee S.D."/>
            <person name="Kim S.-M."/>
            <person name="Byeon Y.-S."/>
            <person name="Yang H.L."/>
            <person name="Kim I.S."/>
        </authorList>
    </citation>
    <scope>NUCLEOTIDE SEQUENCE [LARGE SCALE GENOMIC DNA]</scope>
    <source>
        <strain evidence="6 7">SSW1-49</strain>
    </source>
</reference>
<dbReference type="InterPro" id="IPR050306">
    <property type="entry name" value="PfkB_Carbo_kinase"/>
</dbReference>
<dbReference type="SUPFAM" id="SSF53613">
    <property type="entry name" value="Ribokinase-like"/>
    <property type="match status" value="1"/>
</dbReference>
<evidence type="ECO:0000256" key="4">
    <source>
        <dbReference type="RuleBase" id="RU003704"/>
    </source>
</evidence>
<evidence type="ECO:0000256" key="2">
    <source>
        <dbReference type="ARBA" id="ARBA00022679"/>
    </source>
</evidence>
<dbReference type="PANTHER" id="PTHR43085">
    <property type="entry name" value="HEXOKINASE FAMILY MEMBER"/>
    <property type="match status" value="1"/>
</dbReference>
<dbReference type="PANTHER" id="PTHR43085:SF57">
    <property type="entry name" value="CARBOHYDRATE KINASE PFKB DOMAIN-CONTAINING PROTEIN"/>
    <property type="match status" value="1"/>
</dbReference>
<evidence type="ECO:0000256" key="1">
    <source>
        <dbReference type="ARBA" id="ARBA00010688"/>
    </source>
</evidence>
<dbReference type="PRINTS" id="PR00990">
    <property type="entry name" value="RIBOKINASE"/>
</dbReference>
<comment type="caution">
    <text evidence="6">The sequence shown here is derived from an EMBL/GenBank/DDBJ whole genome shotgun (WGS) entry which is preliminary data.</text>
</comment>
<dbReference type="EMBL" id="JAHWXN010000002">
    <property type="protein sequence ID" value="MCK2037886.1"/>
    <property type="molecule type" value="Genomic_DNA"/>
</dbReference>
<dbReference type="Proteomes" id="UP001300096">
    <property type="component" value="Unassembled WGS sequence"/>
</dbReference>
<feature type="domain" description="Carbohydrate kinase PfkB" evidence="5">
    <location>
        <begin position="2"/>
        <end position="296"/>
    </location>
</feature>
<dbReference type="InterPro" id="IPR002139">
    <property type="entry name" value="Ribo/fructo_kinase"/>
</dbReference>
<accession>A0ABT0FIK1</accession>
<organism evidence="6 7">
    <name type="scientific">Microbacterium croceum</name>
    <dbReference type="NCBI Taxonomy" id="2851645"/>
    <lineage>
        <taxon>Bacteria</taxon>
        <taxon>Bacillati</taxon>
        <taxon>Actinomycetota</taxon>
        <taxon>Actinomycetes</taxon>
        <taxon>Micrococcales</taxon>
        <taxon>Microbacteriaceae</taxon>
        <taxon>Microbacterium</taxon>
    </lineage>
</organism>
<dbReference type="InterPro" id="IPR002173">
    <property type="entry name" value="Carboh/pur_kinase_PfkB_CS"/>
</dbReference>
<dbReference type="CDD" id="cd01166">
    <property type="entry name" value="KdgK"/>
    <property type="match status" value="1"/>
</dbReference>
<sequence length="312" mass="33346">MHVVTVGETMGLFANDRPGPLSTARAHSFSFGGAESNVAIALARLGARVSWVSRLGDDPLGDLISRELRAERVDVHASRHAELPTGLMHKHRRTTSTATVRFWRTGSAASTLHPSDVPDELLRNADLVHLTGILPGLSADARACALSTAQRARSAGIPVSFDINHRESVWRGRDPRPTYSELVESADIVFAGEDEAALLVGEGEPAELAQRLRHLGPHEVVIKRGELGAIGLDGSQHRLQPSYAVDVVDTVGAGDAFVAGYLSLWNAESTMADRLRRAAAAGAYACTTIGDWEGSPTVSELARLSAREGITR</sequence>
<comment type="similarity">
    <text evidence="1 4">Belongs to the carbohydrate kinase PfkB family.</text>
</comment>
<protein>
    <submittedName>
        <fullName evidence="6">Sugar kinase</fullName>
    </submittedName>
</protein>
<dbReference type="GO" id="GO:0016301">
    <property type="term" value="F:kinase activity"/>
    <property type="evidence" value="ECO:0007669"/>
    <property type="project" value="UniProtKB-KW"/>
</dbReference>
<gene>
    <name evidence="6" type="ORF">KZC51_17290</name>
</gene>
<keyword evidence="3 4" id="KW-0418">Kinase</keyword>
<dbReference type="PROSITE" id="PS00584">
    <property type="entry name" value="PFKB_KINASES_2"/>
    <property type="match status" value="1"/>
</dbReference>
<keyword evidence="7" id="KW-1185">Reference proteome</keyword>
<keyword evidence="2 4" id="KW-0808">Transferase</keyword>
<proteinExistence type="inferred from homology"/>
<evidence type="ECO:0000313" key="6">
    <source>
        <dbReference type="EMBL" id="MCK2037886.1"/>
    </source>
</evidence>
<dbReference type="Pfam" id="PF00294">
    <property type="entry name" value="PfkB"/>
    <property type="match status" value="1"/>
</dbReference>
<dbReference type="Gene3D" id="3.40.1190.20">
    <property type="match status" value="1"/>
</dbReference>
<evidence type="ECO:0000313" key="7">
    <source>
        <dbReference type="Proteomes" id="UP001300096"/>
    </source>
</evidence>
<name>A0ABT0FIK1_9MICO</name>
<dbReference type="InterPro" id="IPR029056">
    <property type="entry name" value="Ribokinase-like"/>
</dbReference>
<evidence type="ECO:0000259" key="5">
    <source>
        <dbReference type="Pfam" id="PF00294"/>
    </source>
</evidence>
<dbReference type="InterPro" id="IPR011611">
    <property type="entry name" value="PfkB_dom"/>
</dbReference>
<evidence type="ECO:0000256" key="3">
    <source>
        <dbReference type="ARBA" id="ARBA00022777"/>
    </source>
</evidence>